<comment type="similarity">
    <text evidence="2">Belongs to the FARP (FMRFamide related peptide) family.</text>
</comment>
<feature type="signal peptide" evidence="7">
    <location>
        <begin position="1"/>
        <end position="23"/>
    </location>
</feature>
<dbReference type="GO" id="GO:0007218">
    <property type="term" value="P:neuropeptide signaling pathway"/>
    <property type="evidence" value="ECO:0007669"/>
    <property type="project" value="UniProtKB-KW"/>
</dbReference>
<keyword evidence="9" id="KW-1185">Reference proteome</keyword>
<proteinExistence type="inferred from homology"/>
<dbReference type="AlphaFoldDB" id="A0AAD4QY46"/>
<gene>
    <name evidence="8" type="ORF">DdX_11465</name>
</gene>
<evidence type="ECO:0000256" key="6">
    <source>
        <dbReference type="ARBA" id="ARBA00023320"/>
    </source>
</evidence>
<keyword evidence="3" id="KW-0964">Secreted</keyword>
<sequence>MILMLSRRMRLFLLAILSVLCNACFGMRGALYRSGRSAAHLHDPHIAPQPGSQEFMRFGRSLYNMADSLQVRAQRGLTPQEQNLDVDADDGQMLRFGRAYNPY</sequence>
<keyword evidence="7" id="KW-0732">Signal</keyword>
<comment type="subcellular location">
    <subcellularLocation>
        <location evidence="1">Secreted</location>
    </subcellularLocation>
</comment>
<accession>A0AAD4QY46</accession>
<evidence type="ECO:0000313" key="8">
    <source>
        <dbReference type="EMBL" id="KAI1709067.1"/>
    </source>
</evidence>
<evidence type="ECO:0000256" key="5">
    <source>
        <dbReference type="ARBA" id="ARBA00022815"/>
    </source>
</evidence>
<organism evidence="8 9">
    <name type="scientific">Ditylenchus destructor</name>
    <dbReference type="NCBI Taxonomy" id="166010"/>
    <lineage>
        <taxon>Eukaryota</taxon>
        <taxon>Metazoa</taxon>
        <taxon>Ecdysozoa</taxon>
        <taxon>Nematoda</taxon>
        <taxon>Chromadorea</taxon>
        <taxon>Rhabditida</taxon>
        <taxon>Tylenchina</taxon>
        <taxon>Tylenchomorpha</taxon>
        <taxon>Sphaerularioidea</taxon>
        <taxon>Anguinidae</taxon>
        <taxon>Anguininae</taxon>
        <taxon>Ditylenchus</taxon>
    </lineage>
</organism>
<comment type="caution">
    <text evidence="8">The sequence shown here is derived from an EMBL/GenBank/DDBJ whole genome shotgun (WGS) entry which is preliminary data.</text>
</comment>
<reference evidence="8" key="1">
    <citation type="submission" date="2022-01" db="EMBL/GenBank/DDBJ databases">
        <title>Genome Sequence Resource for Two Populations of Ditylenchus destructor, the Migratory Endoparasitic Phytonematode.</title>
        <authorList>
            <person name="Zhang H."/>
            <person name="Lin R."/>
            <person name="Xie B."/>
        </authorList>
    </citation>
    <scope>NUCLEOTIDE SEQUENCE</scope>
    <source>
        <strain evidence="8">BazhouSP</strain>
    </source>
</reference>
<keyword evidence="4" id="KW-0165">Cleavage on pair of basic residues</keyword>
<evidence type="ECO:0000256" key="3">
    <source>
        <dbReference type="ARBA" id="ARBA00022525"/>
    </source>
</evidence>
<evidence type="ECO:0000256" key="4">
    <source>
        <dbReference type="ARBA" id="ARBA00022685"/>
    </source>
</evidence>
<name>A0AAD4QY46_9BILA</name>
<evidence type="ECO:0000256" key="1">
    <source>
        <dbReference type="ARBA" id="ARBA00004613"/>
    </source>
</evidence>
<evidence type="ECO:0000256" key="2">
    <source>
        <dbReference type="ARBA" id="ARBA00006356"/>
    </source>
</evidence>
<dbReference type="InterPro" id="IPR002544">
    <property type="entry name" value="FMRFamid-related_peptide-like"/>
</dbReference>
<dbReference type="Pfam" id="PF01581">
    <property type="entry name" value="FARP"/>
    <property type="match status" value="1"/>
</dbReference>
<dbReference type="Proteomes" id="UP001201812">
    <property type="component" value="Unassembled WGS sequence"/>
</dbReference>
<dbReference type="GO" id="GO:0005576">
    <property type="term" value="C:extracellular region"/>
    <property type="evidence" value="ECO:0007669"/>
    <property type="project" value="UniProtKB-SubCell"/>
</dbReference>
<feature type="chain" id="PRO_5042133022" evidence="7">
    <location>
        <begin position="24"/>
        <end position="103"/>
    </location>
</feature>
<keyword evidence="6" id="KW-0527">Neuropeptide</keyword>
<keyword evidence="5" id="KW-0027">Amidation</keyword>
<evidence type="ECO:0000313" key="9">
    <source>
        <dbReference type="Proteomes" id="UP001201812"/>
    </source>
</evidence>
<dbReference type="EMBL" id="JAKKPZ010000032">
    <property type="protein sequence ID" value="KAI1709067.1"/>
    <property type="molecule type" value="Genomic_DNA"/>
</dbReference>
<protein>
    <submittedName>
        <fullName evidence="8">Uncharacterized protein</fullName>
    </submittedName>
</protein>
<evidence type="ECO:0000256" key="7">
    <source>
        <dbReference type="SAM" id="SignalP"/>
    </source>
</evidence>